<name>A0A9N9IB10_9GLOM</name>
<protein>
    <submittedName>
        <fullName evidence="1">8296_t:CDS:1</fullName>
    </submittedName>
</protein>
<sequence>QNAEVYSALSSENRALAKRLNHYCSQHRGRKLSHVGVLESGSPPGVKD</sequence>
<dbReference type="OrthoDB" id="2421608at2759"/>
<keyword evidence="2" id="KW-1185">Reference proteome</keyword>
<accession>A0A9N9IB10</accession>
<organism evidence="1 2">
    <name type="scientific">Funneliformis caledonium</name>
    <dbReference type="NCBI Taxonomy" id="1117310"/>
    <lineage>
        <taxon>Eukaryota</taxon>
        <taxon>Fungi</taxon>
        <taxon>Fungi incertae sedis</taxon>
        <taxon>Mucoromycota</taxon>
        <taxon>Glomeromycotina</taxon>
        <taxon>Glomeromycetes</taxon>
        <taxon>Glomerales</taxon>
        <taxon>Glomeraceae</taxon>
        <taxon>Funneliformis</taxon>
    </lineage>
</organism>
<gene>
    <name evidence="1" type="ORF">FCALED_LOCUS14886</name>
</gene>
<comment type="caution">
    <text evidence="1">The sequence shown here is derived from an EMBL/GenBank/DDBJ whole genome shotgun (WGS) entry which is preliminary data.</text>
</comment>
<dbReference type="Proteomes" id="UP000789570">
    <property type="component" value="Unassembled WGS sequence"/>
</dbReference>
<feature type="non-terminal residue" evidence="1">
    <location>
        <position position="1"/>
    </location>
</feature>
<evidence type="ECO:0000313" key="1">
    <source>
        <dbReference type="EMBL" id="CAG8729397.1"/>
    </source>
</evidence>
<dbReference type="EMBL" id="CAJVPQ010011901">
    <property type="protein sequence ID" value="CAG8729397.1"/>
    <property type="molecule type" value="Genomic_DNA"/>
</dbReference>
<dbReference type="AlphaFoldDB" id="A0A9N9IB10"/>
<evidence type="ECO:0000313" key="2">
    <source>
        <dbReference type="Proteomes" id="UP000789570"/>
    </source>
</evidence>
<proteinExistence type="predicted"/>
<reference evidence="1" key="1">
    <citation type="submission" date="2021-06" db="EMBL/GenBank/DDBJ databases">
        <authorList>
            <person name="Kallberg Y."/>
            <person name="Tangrot J."/>
            <person name="Rosling A."/>
        </authorList>
    </citation>
    <scope>NUCLEOTIDE SEQUENCE</scope>
    <source>
        <strain evidence="1">UK204</strain>
    </source>
</reference>